<sequence length="134" mass="14446">MFKQLKLLLLIFLTVDVVSRLHTMQAEAACPKKKCSAPSCQHEKEDKGKCPGKDKGKQAGKDKNGKDKNGKDKCPATNQKPGKAAKASNLVKKATLTKETQPIMIKPVMMKVDCSGANVCSGGDACKSKDRQTI</sequence>
<dbReference type="EMBL" id="JAWJWF010000006">
    <property type="protein sequence ID" value="KAK6631406.1"/>
    <property type="molecule type" value="Genomic_DNA"/>
</dbReference>
<gene>
    <name evidence="4" type="ORF">RUM43_000182</name>
    <name evidence="3" type="ORF">RUM44_005933</name>
</gene>
<protein>
    <recommendedName>
        <fullName evidence="7">Secreted protein</fullName>
    </recommendedName>
</protein>
<comment type="caution">
    <text evidence="4">The sequence shown here is derived from an EMBL/GenBank/DDBJ whole genome shotgun (WGS) entry which is preliminary data.</text>
</comment>
<name>A0AAN8XRT4_POLSC</name>
<evidence type="ECO:0000256" key="2">
    <source>
        <dbReference type="SAM" id="SignalP"/>
    </source>
</evidence>
<keyword evidence="5" id="KW-1185">Reference proteome</keyword>
<feature type="compositionally biased region" description="Basic and acidic residues" evidence="1">
    <location>
        <begin position="41"/>
        <end position="74"/>
    </location>
</feature>
<reference evidence="4 6" key="1">
    <citation type="submission" date="2023-10" db="EMBL/GenBank/DDBJ databases">
        <title>Genomes of two closely related lineages of the louse Polyplax serrata with different host specificities.</title>
        <authorList>
            <person name="Martinu J."/>
            <person name="Tarabai H."/>
            <person name="Stefka J."/>
            <person name="Hypsa V."/>
        </authorList>
    </citation>
    <scope>NUCLEOTIDE SEQUENCE [LARGE SCALE GENOMIC DNA]</scope>
    <source>
        <strain evidence="3">98ZLc_SE</strain>
        <strain evidence="4">HR10_N</strain>
    </source>
</reference>
<dbReference type="Proteomes" id="UP001372834">
    <property type="component" value="Unassembled WGS sequence"/>
</dbReference>
<feature type="chain" id="PRO_5042828774" description="Secreted protein" evidence="2">
    <location>
        <begin position="21"/>
        <end position="134"/>
    </location>
</feature>
<evidence type="ECO:0008006" key="7">
    <source>
        <dbReference type="Google" id="ProtNLM"/>
    </source>
</evidence>
<evidence type="ECO:0000313" key="5">
    <source>
        <dbReference type="Proteomes" id="UP001359485"/>
    </source>
</evidence>
<dbReference type="EMBL" id="JAWJWE010000001">
    <property type="protein sequence ID" value="KAK6643917.1"/>
    <property type="molecule type" value="Genomic_DNA"/>
</dbReference>
<feature type="signal peptide" evidence="2">
    <location>
        <begin position="1"/>
        <end position="20"/>
    </location>
</feature>
<dbReference type="Proteomes" id="UP001359485">
    <property type="component" value="Unassembled WGS sequence"/>
</dbReference>
<feature type="region of interest" description="Disordered" evidence="1">
    <location>
        <begin position="31"/>
        <end position="90"/>
    </location>
</feature>
<accession>A0AAN8XRT4</accession>
<evidence type="ECO:0000313" key="3">
    <source>
        <dbReference type="EMBL" id="KAK6631406.1"/>
    </source>
</evidence>
<keyword evidence="2" id="KW-0732">Signal</keyword>
<evidence type="ECO:0000313" key="6">
    <source>
        <dbReference type="Proteomes" id="UP001372834"/>
    </source>
</evidence>
<evidence type="ECO:0000256" key="1">
    <source>
        <dbReference type="SAM" id="MobiDB-lite"/>
    </source>
</evidence>
<organism evidence="4 6">
    <name type="scientific">Polyplax serrata</name>
    <name type="common">Common mouse louse</name>
    <dbReference type="NCBI Taxonomy" id="468196"/>
    <lineage>
        <taxon>Eukaryota</taxon>
        <taxon>Metazoa</taxon>
        <taxon>Ecdysozoa</taxon>
        <taxon>Arthropoda</taxon>
        <taxon>Hexapoda</taxon>
        <taxon>Insecta</taxon>
        <taxon>Pterygota</taxon>
        <taxon>Neoptera</taxon>
        <taxon>Paraneoptera</taxon>
        <taxon>Psocodea</taxon>
        <taxon>Troctomorpha</taxon>
        <taxon>Phthiraptera</taxon>
        <taxon>Anoplura</taxon>
        <taxon>Polyplacidae</taxon>
        <taxon>Polyplax</taxon>
    </lineage>
</organism>
<proteinExistence type="predicted"/>
<dbReference type="AlphaFoldDB" id="A0AAN8XRT4"/>
<evidence type="ECO:0000313" key="4">
    <source>
        <dbReference type="EMBL" id="KAK6643917.1"/>
    </source>
</evidence>